<name>A0A9P9A715_9PEZI</name>
<evidence type="ECO:0000313" key="4">
    <source>
        <dbReference type="EMBL" id="KAH6672750.1"/>
    </source>
</evidence>
<accession>A0A9P9A715</accession>
<feature type="transmembrane region" description="Helical" evidence="2">
    <location>
        <begin position="383"/>
        <end position="401"/>
    </location>
</feature>
<proteinExistence type="predicted"/>
<feature type="compositionally biased region" description="Low complexity" evidence="1">
    <location>
        <begin position="655"/>
        <end position="670"/>
    </location>
</feature>
<dbReference type="EMBL" id="JAGSXJ010000027">
    <property type="protein sequence ID" value="KAH6672750.1"/>
    <property type="molecule type" value="Genomic_DNA"/>
</dbReference>
<sequence>MRGSVAWKAALGLLWTSSPALVGAMAIEPASFPSEPVHFAAPVAREEASVDGIDLEDDADETARAIMKFEFPVDPASEDDEENLASYALTLEITPTGESCGPANLSINAHELALDAEGSGHGLVPADKADNTKPFEAAWSVHCLPAEGEAKEPSQLLHFDLTSFDGHALPSGSVSFVAQFRQTGPAEILSVAGSSLDVRFEGAYLAHAAALTGERSKSMLTDIARLEALRHRLAEIGSAIVTLEQHIAESYGVNPDALGIESGTTSTEDEDDSCTDSFKCTVGKVVHTVSGTARKIYDQLFGGDASAHEKNETVVRRPKQHPIVSSAGNDTEEAEEEVDAAGTSTTDSLSLGHIGDSVSTGTPDSSVPAVTTPSDDTDDIKRFAGSILVIMLVLAAVFYAAHLHIVAHRRRAAAKEETDASAPPPAELGFFGRIAERRRRRKERSRRIRAAPAAIRNFIIALFTPLPVDAEKEAERQRIHDVEPAQSAQSAQRAHSLNLPRRSGNWMAVDVEAGSFALGDSSDSDESDDTPYTRRLAEPRTRFSRDAESITLVGSERSDDDAASESGSVSSGSDSESTTMEMDLRRFREATFMVGNLVGERRGAATVPPPRPASPASSLPGYASDDPYPAWARRQRASSTASSSDGMVADGFRYTPGTAAPRGAAVAAKN</sequence>
<keyword evidence="2" id="KW-1133">Transmembrane helix</keyword>
<dbReference type="AlphaFoldDB" id="A0A9P9A715"/>
<evidence type="ECO:0000256" key="2">
    <source>
        <dbReference type="SAM" id="Phobius"/>
    </source>
</evidence>
<evidence type="ECO:0000256" key="1">
    <source>
        <dbReference type="SAM" id="MobiDB-lite"/>
    </source>
</evidence>
<reference evidence="4" key="1">
    <citation type="journal article" date="2021" name="Nat. Commun.">
        <title>Genetic determinants of endophytism in the Arabidopsis root mycobiome.</title>
        <authorList>
            <person name="Mesny F."/>
            <person name="Miyauchi S."/>
            <person name="Thiergart T."/>
            <person name="Pickel B."/>
            <person name="Atanasova L."/>
            <person name="Karlsson M."/>
            <person name="Huettel B."/>
            <person name="Barry K.W."/>
            <person name="Haridas S."/>
            <person name="Chen C."/>
            <person name="Bauer D."/>
            <person name="Andreopoulos W."/>
            <person name="Pangilinan J."/>
            <person name="LaButti K."/>
            <person name="Riley R."/>
            <person name="Lipzen A."/>
            <person name="Clum A."/>
            <person name="Drula E."/>
            <person name="Henrissat B."/>
            <person name="Kohler A."/>
            <person name="Grigoriev I.V."/>
            <person name="Martin F.M."/>
            <person name="Hacquard S."/>
        </authorList>
    </citation>
    <scope>NUCLEOTIDE SEQUENCE</scope>
    <source>
        <strain evidence="4">MPI-SDFR-AT-0117</strain>
    </source>
</reference>
<protein>
    <submittedName>
        <fullName evidence="4">Uncharacterized protein</fullName>
    </submittedName>
</protein>
<keyword evidence="5" id="KW-1185">Reference proteome</keyword>
<feature type="compositionally biased region" description="Polar residues" evidence="1">
    <location>
        <begin position="357"/>
        <end position="374"/>
    </location>
</feature>
<gene>
    <name evidence="4" type="ORF">F5X68DRAFT_42432</name>
</gene>
<feature type="region of interest" description="Disordered" evidence="1">
    <location>
        <begin position="309"/>
        <end position="374"/>
    </location>
</feature>
<keyword evidence="2" id="KW-0812">Transmembrane</keyword>
<feature type="chain" id="PRO_5040336538" evidence="3">
    <location>
        <begin position="27"/>
        <end position="670"/>
    </location>
</feature>
<keyword evidence="2" id="KW-0472">Membrane</keyword>
<feature type="compositionally biased region" description="Acidic residues" evidence="1">
    <location>
        <begin position="330"/>
        <end position="339"/>
    </location>
</feature>
<feature type="region of interest" description="Disordered" evidence="1">
    <location>
        <begin position="474"/>
        <end position="499"/>
    </location>
</feature>
<feature type="compositionally biased region" description="Basic and acidic residues" evidence="1">
    <location>
        <begin position="474"/>
        <end position="483"/>
    </location>
</feature>
<dbReference type="OrthoDB" id="10404180at2759"/>
<feature type="region of interest" description="Disordered" evidence="1">
    <location>
        <begin position="517"/>
        <end position="580"/>
    </location>
</feature>
<feature type="region of interest" description="Disordered" evidence="1">
    <location>
        <begin position="602"/>
        <end position="670"/>
    </location>
</feature>
<comment type="caution">
    <text evidence="4">The sequence shown here is derived from an EMBL/GenBank/DDBJ whole genome shotgun (WGS) entry which is preliminary data.</text>
</comment>
<feature type="signal peptide" evidence="3">
    <location>
        <begin position="1"/>
        <end position="26"/>
    </location>
</feature>
<feature type="compositionally biased region" description="Low complexity" evidence="1">
    <location>
        <begin position="485"/>
        <end position="496"/>
    </location>
</feature>
<organism evidence="4 5">
    <name type="scientific">Plectosphaerella plurivora</name>
    <dbReference type="NCBI Taxonomy" id="936078"/>
    <lineage>
        <taxon>Eukaryota</taxon>
        <taxon>Fungi</taxon>
        <taxon>Dikarya</taxon>
        <taxon>Ascomycota</taxon>
        <taxon>Pezizomycotina</taxon>
        <taxon>Sordariomycetes</taxon>
        <taxon>Hypocreomycetidae</taxon>
        <taxon>Glomerellales</taxon>
        <taxon>Plectosphaerellaceae</taxon>
        <taxon>Plectosphaerella</taxon>
    </lineage>
</organism>
<feature type="compositionally biased region" description="Low complexity" evidence="1">
    <location>
        <begin position="564"/>
        <end position="577"/>
    </location>
</feature>
<feature type="compositionally biased region" description="Basic and acidic residues" evidence="1">
    <location>
        <begin position="531"/>
        <end position="548"/>
    </location>
</feature>
<dbReference type="Proteomes" id="UP000770015">
    <property type="component" value="Unassembled WGS sequence"/>
</dbReference>
<evidence type="ECO:0000313" key="5">
    <source>
        <dbReference type="Proteomes" id="UP000770015"/>
    </source>
</evidence>
<evidence type="ECO:0000256" key="3">
    <source>
        <dbReference type="SAM" id="SignalP"/>
    </source>
</evidence>
<keyword evidence="3" id="KW-0732">Signal</keyword>